<dbReference type="Proteomes" id="UP000554482">
    <property type="component" value="Unassembled WGS sequence"/>
</dbReference>
<feature type="domain" description="CCT" evidence="16">
    <location>
        <begin position="136"/>
        <end position="178"/>
    </location>
</feature>
<dbReference type="GO" id="GO:0005634">
    <property type="term" value="C:nucleus"/>
    <property type="evidence" value="ECO:0007669"/>
    <property type="project" value="UniProtKB-SubCell"/>
</dbReference>
<feature type="compositionally biased region" description="Basic and acidic residues" evidence="14">
    <location>
        <begin position="263"/>
        <end position="280"/>
    </location>
</feature>
<evidence type="ECO:0000256" key="13">
    <source>
        <dbReference type="PROSITE-ProRule" id="PRU00357"/>
    </source>
</evidence>
<evidence type="ECO:0000256" key="9">
    <source>
        <dbReference type="ARBA" id="ARBA00023159"/>
    </source>
</evidence>
<keyword evidence="11 13" id="KW-0539">Nucleus</keyword>
<accession>A0A7J6V958</accession>
<dbReference type="SUPFAM" id="SSF57716">
    <property type="entry name" value="Glucocorticoid receptor-like (DNA-binding domain)"/>
    <property type="match status" value="1"/>
</dbReference>
<evidence type="ECO:0000256" key="6">
    <source>
        <dbReference type="ARBA" id="ARBA00022833"/>
    </source>
</evidence>
<feature type="compositionally biased region" description="Polar residues" evidence="14">
    <location>
        <begin position="293"/>
        <end position="302"/>
    </location>
</feature>
<keyword evidence="10" id="KW-0804">Transcription</keyword>
<name>A0A7J6V958_THATH</name>
<dbReference type="OrthoDB" id="2162994at2759"/>
<dbReference type="GO" id="GO:0043565">
    <property type="term" value="F:sequence-specific DNA binding"/>
    <property type="evidence" value="ECO:0007669"/>
    <property type="project" value="InterPro"/>
</dbReference>
<dbReference type="GO" id="GO:0006355">
    <property type="term" value="P:regulation of DNA-templated transcription"/>
    <property type="evidence" value="ECO:0007669"/>
    <property type="project" value="InterPro"/>
</dbReference>
<evidence type="ECO:0000256" key="3">
    <source>
        <dbReference type="ARBA" id="ARBA00007722"/>
    </source>
</evidence>
<dbReference type="GO" id="GO:0008270">
    <property type="term" value="F:zinc ion binding"/>
    <property type="evidence" value="ECO:0007669"/>
    <property type="project" value="UniProtKB-KW"/>
</dbReference>
<evidence type="ECO:0000313" key="19">
    <source>
        <dbReference type="Proteomes" id="UP000554482"/>
    </source>
</evidence>
<feature type="domain" description="Tify" evidence="17">
    <location>
        <begin position="69"/>
        <end position="104"/>
    </location>
</feature>
<evidence type="ECO:0000256" key="10">
    <source>
        <dbReference type="ARBA" id="ARBA00023163"/>
    </source>
</evidence>
<dbReference type="SMART" id="SM00401">
    <property type="entry name" value="ZnF_GATA"/>
    <property type="match status" value="1"/>
</dbReference>
<dbReference type="InterPro" id="IPR000679">
    <property type="entry name" value="Znf_GATA"/>
</dbReference>
<feature type="region of interest" description="Disordered" evidence="14">
    <location>
        <begin position="1"/>
        <end position="61"/>
    </location>
</feature>
<dbReference type="InterPro" id="IPR045280">
    <property type="entry name" value="TIFY-like"/>
</dbReference>
<dbReference type="SMART" id="SM00979">
    <property type="entry name" value="TIFY"/>
    <property type="match status" value="1"/>
</dbReference>
<gene>
    <name evidence="18" type="ORF">FRX31_029693</name>
</gene>
<keyword evidence="7" id="KW-0805">Transcription regulation</keyword>
<sequence length="397" mass="43880">MMNRKRLQRQSSYQDNGDFVIDKVENEYDDQEDESVNGNGGGGDDEYIDNERNDQKSSCRKRSREFVALKPATSELTVSFAGQVYVFKDVSSEKVQAVLLLLGGREMTKTGPTADLPFPINRGVDEAPQHSNHSRRIASLARFREKRKERCFDKKVHCQSRKEVAQRMQHWNGQLDSLRETRMEGFAGSSSRASPRSSYQDINTFAAEIADSKCQHCGIVEKSTPVMRSGPAGPRSLCDACGLMWRKKGTLRDLIKDRNHLSSERYDPEVSGETKSKTMEPDNLACNDKQETSSETNTSNMGGANLAAKDVQVGTEGTRPSSSEIESCSAGSYEQSAQESGLGAQSLWGDLRALSSSNFWDLQGIHYDLAQVSTDIGIPSNLIDQIVGNDSYLGSGM</sequence>
<evidence type="ECO:0000256" key="12">
    <source>
        <dbReference type="PROSITE-ProRule" id="PRU00094"/>
    </source>
</evidence>
<keyword evidence="5 12" id="KW-0863">Zinc-finger</keyword>
<comment type="subcellular location">
    <subcellularLocation>
        <location evidence="2 13">Nucleus</location>
    </subcellularLocation>
</comment>
<feature type="domain" description="GATA-type" evidence="15">
    <location>
        <begin position="208"/>
        <end position="265"/>
    </location>
</feature>
<dbReference type="PROSITE" id="PS51017">
    <property type="entry name" value="CCT"/>
    <property type="match status" value="1"/>
</dbReference>
<proteinExistence type="inferred from homology"/>
<evidence type="ECO:0000256" key="14">
    <source>
        <dbReference type="SAM" id="MobiDB-lite"/>
    </source>
</evidence>
<comment type="similarity">
    <text evidence="3">Belongs to the type IV zinc-finger family. Class C subfamily.</text>
</comment>
<dbReference type="PANTHER" id="PTHR46125">
    <property type="entry name" value="GATA TRANSCRIPTION FACTOR 28"/>
    <property type="match status" value="1"/>
</dbReference>
<comment type="function">
    <text evidence="1">Transcriptional activator that specifically binds 5'-GATA-3' or 5'-GAT-3' motifs within gene promoters.</text>
</comment>
<dbReference type="InterPro" id="IPR010399">
    <property type="entry name" value="Tify_dom"/>
</dbReference>
<dbReference type="AlphaFoldDB" id="A0A7J6V958"/>
<evidence type="ECO:0000259" key="15">
    <source>
        <dbReference type="PROSITE" id="PS50114"/>
    </source>
</evidence>
<evidence type="ECO:0000256" key="2">
    <source>
        <dbReference type="ARBA" id="ARBA00004123"/>
    </source>
</evidence>
<evidence type="ECO:0000259" key="16">
    <source>
        <dbReference type="PROSITE" id="PS51017"/>
    </source>
</evidence>
<evidence type="ECO:0000256" key="1">
    <source>
        <dbReference type="ARBA" id="ARBA00002206"/>
    </source>
</evidence>
<feature type="compositionally biased region" description="Low complexity" evidence="14">
    <location>
        <begin position="321"/>
        <end position="332"/>
    </location>
</feature>
<dbReference type="Pfam" id="PF00320">
    <property type="entry name" value="GATA"/>
    <property type="match status" value="1"/>
</dbReference>
<keyword evidence="6" id="KW-0862">Zinc</keyword>
<evidence type="ECO:0000256" key="7">
    <source>
        <dbReference type="ARBA" id="ARBA00023015"/>
    </source>
</evidence>
<evidence type="ECO:0000256" key="4">
    <source>
        <dbReference type="ARBA" id="ARBA00022723"/>
    </source>
</evidence>
<evidence type="ECO:0000313" key="18">
    <source>
        <dbReference type="EMBL" id="KAF5180725.1"/>
    </source>
</evidence>
<dbReference type="Pfam" id="PF06203">
    <property type="entry name" value="CCT"/>
    <property type="match status" value="1"/>
</dbReference>
<dbReference type="InterPro" id="IPR010402">
    <property type="entry name" value="CCT_domain"/>
</dbReference>
<dbReference type="EMBL" id="JABWDY010037034">
    <property type="protein sequence ID" value="KAF5180725.1"/>
    <property type="molecule type" value="Genomic_DNA"/>
</dbReference>
<keyword evidence="9" id="KW-0010">Activator</keyword>
<dbReference type="InterPro" id="IPR013088">
    <property type="entry name" value="Znf_NHR/GATA"/>
</dbReference>
<keyword evidence="19" id="KW-1185">Reference proteome</keyword>
<feature type="region of interest" description="Disordered" evidence="14">
    <location>
        <begin position="263"/>
        <end position="336"/>
    </location>
</feature>
<dbReference type="CDD" id="cd00202">
    <property type="entry name" value="ZnF_GATA"/>
    <property type="match status" value="1"/>
</dbReference>
<evidence type="ECO:0000256" key="5">
    <source>
        <dbReference type="ARBA" id="ARBA00022771"/>
    </source>
</evidence>
<comment type="caution">
    <text evidence="18">The sequence shown here is derived from an EMBL/GenBank/DDBJ whole genome shotgun (WGS) entry which is preliminary data.</text>
</comment>
<keyword evidence="4" id="KW-0479">Metal-binding</keyword>
<evidence type="ECO:0000259" key="17">
    <source>
        <dbReference type="PROSITE" id="PS51320"/>
    </source>
</evidence>
<dbReference type="Pfam" id="PF06200">
    <property type="entry name" value="tify"/>
    <property type="match status" value="1"/>
</dbReference>
<organism evidence="18 19">
    <name type="scientific">Thalictrum thalictroides</name>
    <name type="common">Rue-anemone</name>
    <name type="synonym">Anemone thalictroides</name>
    <dbReference type="NCBI Taxonomy" id="46969"/>
    <lineage>
        <taxon>Eukaryota</taxon>
        <taxon>Viridiplantae</taxon>
        <taxon>Streptophyta</taxon>
        <taxon>Embryophyta</taxon>
        <taxon>Tracheophyta</taxon>
        <taxon>Spermatophyta</taxon>
        <taxon>Magnoliopsida</taxon>
        <taxon>Ranunculales</taxon>
        <taxon>Ranunculaceae</taxon>
        <taxon>Thalictroideae</taxon>
        <taxon>Thalictrum</taxon>
    </lineage>
</organism>
<evidence type="ECO:0000256" key="11">
    <source>
        <dbReference type="ARBA" id="ARBA00023242"/>
    </source>
</evidence>
<protein>
    <submittedName>
        <fullName evidence="18">Gata transcription factor</fullName>
    </submittedName>
</protein>
<dbReference type="PROSITE" id="PS50114">
    <property type="entry name" value="GATA_ZN_FINGER_2"/>
    <property type="match status" value="1"/>
</dbReference>
<dbReference type="PANTHER" id="PTHR46125:SF7">
    <property type="entry name" value="GATA TRANSCRIPTION FACTOR 19-LIKE ISOFORM X1"/>
    <property type="match status" value="1"/>
</dbReference>
<evidence type="ECO:0000256" key="8">
    <source>
        <dbReference type="ARBA" id="ARBA00023125"/>
    </source>
</evidence>
<keyword evidence="8" id="KW-0238">DNA-binding</keyword>
<reference evidence="18 19" key="1">
    <citation type="submission" date="2020-06" db="EMBL/GenBank/DDBJ databases">
        <title>Transcriptomic and genomic resources for Thalictrum thalictroides and T. hernandezii: Facilitating candidate gene discovery in an emerging model plant lineage.</title>
        <authorList>
            <person name="Arias T."/>
            <person name="Riano-Pachon D.M."/>
            <person name="Di Stilio V.S."/>
        </authorList>
    </citation>
    <scope>NUCLEOTIDE SEQUENCE [LARGE SCALE GENOMIC DNA]</scope>
    <source>
        <strain evidence="19">cv. WT478/WT964</strain>
        <tissue evidence="18">Leaves</tissue>
    </source>
</reference>
<dbReference type="PROSITE" id="PS51320">
    <property type="entry name" value="TIFY"/>
    <property type="match status" value="1"/>
</dbReference>
<dbReference type="Gene3D" id="3.30.50.10">
    <property type="entry name" value="Erythroid Transcription Factor GATA-1, subunit A"/>
    <property type="match status" value="1"/>
</dbReference>